<feature type="signal peptide" evidence="1">
    <location>
        <begin position="1"/>
        <end position="17"/>
    </location>
</feature>
<protein>
    <recommendedName>
        <fullName evidence="4">Peptidase inhibitor I78 family protein</fullName>
    </recommendedName>
</protein>
<dbReference type="AlphaFoldDB" id="A0A1W6D118"/>
<feature type="chain" id="PRO_5012099836" description="Peptidase inhibitor I78 family protein" evidence="1">
    <location>
        <begin position="18"/>
        <end position="116"/>
    </location>
</feature>
<evidence type="ECO:0008006" key="4">
    <source>
        <dbReference type="Google" id="ProtNLM"/>
    </source>
</evidence>
<proteinExistence type="predicted"/>
<dbReference type="STRING" id="1945662.B0A89_04860"/>
<dbReference type="Gene3D" id="3.30.10.10">
    <property type="entry name" value="Trypsin Inhibitor V, subunit A"/>
    <property type="match status" value="1"/>
</dbReference>
<evidence type="ECO:0000313" key="2">
    <source>
        <dbReference type="EMBL" id="ARJ70729.1"/>
    </source>
</evidence>
<dbReference type="KEGG" id="pcon:B0A89_04860"/>
<organism evidence="2 3">
    <name type="scientific">Paracoccus contaminans</name>
    <dbReference type="NCBI Taxonomy" id="1945662"/>
    <lineage>
        <taxon>Bacteria</taxon>
        <taxon>Pseudomonadati</taxon>
        <taxon>Pseudomonadota</taxon>
        <taxon>Alphaproteobacteria</taxon>
        <taxon>Rhodobacterales</taxon>
        <taxon>Paracoccaceae</taxon>
        <taxon>Paracoccus</taxon>
    </lineage>
</organism>
<evidence type="ECO:0000313" key="3">
    <source>
        <dbReference type="Proteomes" id="UP000193017"/>
    </source>
</evidence>
<accession>A0A1W6D118</accession>
<reference evidence="2 3" key="1">
    <citation type="submission" date="2017-03" db="EMBL/GenBank/DDBJ databases">
        <title>Genome sequence of Paracoccus contaminans isolated from a water microcosm.</title>
        <authorList>
            <person name="Aurass P."/>
            <person name="Karste S."/>
            <person name="Trost E."/>
            <person name="Glaeser S.P."/>
            <person name="Kaempfer P."/>
            <person name="Flieger A."/>
        </authorList>
    </citation>
    <scope>NUCLEOTIDE SEQUENCE [LARGE SCALE GENOMIC DNA]</scope>
    <source>
        <strain evidence="3">RKI 16-01929T\LMG 29738T\CCM 8701T\CIP 111112T</strain>
    </source>
</reference>
<dbReference type="Proteomes" id="UP000193017">
    <property type="component" value="Chromosome"/>
</dbReference>
<gene>
    <name evidence="2" type="ORF">B0A89_04860</name>
</gene>
<dbReference type="PROSITE" id="PS51257">
    <property type="entry name" value="PROKAR_LIPOPROTEIN"/>
    <property type="match status" value="1"/>
</dbReference>
<dbReference type="EMBL" id="CP020612">
    <property type="protein sequence ID" value="ARJ70729.1"/>
    <property type="molecule type" value="Genomic_DNA"/>
</dbReference>
<name>A0A1W6D118_9RHOB</name>
<sequence>MKPTAVLFAALGVAALAGCVARPAPPPPVAVAAVEPVPALAPVTQIAGLQSREPDACHAADYRKHIGQPASVVQTLGITRPYRIAEYRGIEPEEYNALRLAFQLDAAGMIQSVTCG</sequence>
<keyword evidence="3" id="KW-1185">Reference proteome</keyword>
<keyword evidence="1" id="KW-0732">Signal</keyword>
<evidence type="ECO:0000256" key="1">
    <source>
        <dbReference type="SAM" id="SignalP"/>
    </source>
</evidence>